<gene>
    <name evidence="3" type="ORF">IV57_GL001946</name>
</gene>
<dbReference type="STRING" id="993692.IV57_GL001946"/>
<sequence length="274" mass="32072">MNFLSNKDVLVFEIEQAKGKPRDVKKKTDYCPFCDTENLTNIIDQRSDMIWLENKFKTLQDTNQTIVIESHEHEADISTYSVEKNREVFNYIYECWNKMIQTGKYTSVLMYKNFGPMSGGSLRHPHFQIIGLNKVDGYKHVEPENFTGMNVFENKHINVNISEKPVMGFVEFNIVINNPQYLDDLAEFARVTVKYILDDFYGGKFDSYNIFFYRDGKKIICKLTARYVVSPYFVGYRLSQRDGDKQVTEIKEALLARFKEQVESKEIELETDGN</sequence>
<name>A0A0R2L9R2_9LACO</name>
<organism evidence="3 4">
    <name type="scientific">Companilactobacillus kimchiensis</name>
    <dbReference type="NCBI Taxonomy" id="993692"/>
    <lineage>
        <taxon>Bacteria</taxon>
        <taxon>Bacillati</taxon>
        <taxon>Bacillota</taxon>
        <taxon>Bacilli</taxon>
        <taxon>Lactobacillales</taxon>
        <taxon>Lactobacillaceae</taxon>
        <taxon>Companilactobacillus</taxon>
    </lineage>
</organism>
<dbReference type="Gene3D" id="3.30.428.10">
    <property type="entry name" value="HIT-like"/>
    <property type="match status" value="1"/>
</dbReference>
<dbReference type="InterPro" id="IPR036265">
    <property type="entry name" value="HIT-like_sf"/>
</dbReference>
<comment type="caution">
    <text evidence="3">The sequence shown here is derived from an EMBL/GenBank/DDBJ whole genome shotgun (WGS) entry which is preliminary data.</text>
</comment>
<dbReference type="Proteomes" id="UP000051006">
    <property type="component" value="Unassembled WGS sequence"/>
</dbReference>
<evidence type="ECO:0000313" key="3">
    <source>
        <dbReference type="EMBL" id="KRN96076.1"/>
    </source>
</evidence>
<dbReference type="InterPro" id="IPR012361">
    <property type="entry name" value="GalT_short"/>
</dbReference>
<dbReference type="SUPFAM" id="SSF54197">
    <property type="entry name" value="HIT-like"/>
    <property type="match status" value="1"/>
</dbReference>
<accession>A0A0R2L9R2</accession>
<dbReference type="PIRSF" id="PIRSF031505">
    <property type="entry name" value="GalT_short"/>
    <property type="match status" value="1"/>
</dbReference>
<dbReference type="InterPro" id="IPR046322">
    <property type="entry name" value="DUF4931"/>
</dbReference>
<protein>
    <submittedName>
        <fullName evidence="3">Galactose-1-phosphate uridylyltransferase</fullName>
    </submittedName>
</protein>
<feature type="domain" description="DUF4931" evidence="1">
    <location>
        <begin position="14"/>
        <end position="135"/>
    </location>
</feature>
<evidence type="ECO:0000313" key="4">
    <source>
        <dbReference type="Proteomes" id="UP000051006"/>
    </source>
</evidence>
<dbReference type="Pfam" id="PF16285">
    <property type="entry name" value="DUF4931_N"/>
    <property type="match status" value="1"/>
</dbReference>
<proteinExistence type="predicted"/>
<keyword evidence="4" id="KW-1185">Reference proteome</keyword>
<dbReference type="Pfam" id="PF20956">
    <property type="entry name" value="DUF4931_C"/>
    <property type="match status" value="1"/>
</dbReference>
<dbReference type="InterPro" id="IPR049285">
    <property type="entry name" value="DUF4931_C"/>
</dbReference>
<dbReference type="AlphaFoldDB" id="A0A0R2L9R2"/>
<dbReference type="EMBL" id="JQCF01000042">
    <property type="protein sequence ID" value="KRN96076.1"/>
    <property type="molecule type" value="Genomic_DNA"/>
</dbReference>
<feature type="domain" description="DUF4931" evidence="2">
    <location>
        <begin position="140"/>
        <end position="245"/>
    </location>
</feature>
<keyword evidence="3" id="KW-0808">Transferase</keyword>
<evidence type="ECO:0000259" key="1">
    <source>
        <dbReference type="Pfam" id="PF16285"/>
    </source>
</evidence>
<dbReference type="GO" id="GO:0016779">
    <property type="term" value="F:nucleotidyltransferase activity"/>
    <property type="evidence" value="ECO:0007669"/>
    <property type="project" value="UniProtKB-KW"/>
</dbReference>
<reference evidence="3 4" key="1">
    <citation type="journal article" date="2015" name="Genome Announc.">
        <title>Expanding the biotechnology potential of lactobacilli through comparative genomics of 213 strains and associated genera.</title>
        <authorList>
            <person name="Sun Z."/>
            <person name="Harris H.M."/>
            <person name="McCann A."/>
            <person name="Guo C."/>
            <person name="Argimon S."/>
            <person name="Zhang W."/>
            <person name="Yang X."/>
            <person name="Jeffery I.B."/>
            <person name="Cooney J.C."/>
            <person name="Kagawa T.F."/>
            <person name="Liu W."/>
            <person name="Song Y."/>
            <person name="Salvetti E."/>
            <person name="Wrobel A."/>
            <person name="Rasinkangas P."/>
            <person name="Parkhill J."/>
            <person name="Rea M.C."/>
            <person name="O'Sullivan O."/>
            <person name="Ritari J."/>
            <person name="Douillard F.P."/>
            <person name="Paul Ross R."/>
            <person name="Yang R."/>
            <person name="Briner A.E."/>
            <person name="Felis G.E."/>
            <person name="de Vos W.M."/>
            <person name="Barrangou R."/>
            <person name="Klaenhammer T.R."/>
            <person name="Caufield P.W."/>
            <person name="Cui Y."/>
            <person name="Zhang H."/>
            <person name="O'Toole P.W."/>
        </authorList>
    </citation>
    <scope>NUCLEOTIDE SEQUENCE [LARGE SCALE GENOMIC DNA]</scope>
    <source>
        <strain evidence="3 4">DSM 24716</strain>
    </source>
</reference>
<keyword evidence="3" id="KW-0548">Nucleotidyltransferase</keyword>
<dbReference type="PATRIC" id="fig|993692.3.peg.1978"/>
<evidence type="ECO:0000259" key="2">
    <source>
        <dbReference type="Pfam" id="PF20956"/>
    </source>
</evidence>